<evidence type="ECO:0000313" key="2">
    <source>
        <dbReference type="EMBL" id="SMO35468.1"/>
    </source>
</evidence>
<dbReference type="EMBL" id="FXTB01000001">
    <property type="protein sequence ID" value="SMO35468.1"/>
    <property type="molecule type" value="Genomic_DNA"/>
</dbReference>
<proteinExistence type="predicted"/>
<dbReference type="RefSeq" id="WP_142531631.1">
    <property type="nucleotide sequence ID" value="NZ_FXTB01000001.1"/>
</dbReference>
<dbReference type="PANTHER" id="PTHR38590">
    <property type="entry name" value="BLL0828 PROTEIN"/>
    <property type="match status" value="1"/>
</dbReference>
<dbReference type="PANTHER" id="PTHR38590:SF1">
    <property type="entry name" value="BLL0828 PROTEIN"/>
    <property type="match status" value="1"/>
</dbReference>
<dbReference type="GO" id="GO:0004519">
    <property type="term" value="F:endonuclease activity"/>
    <property type="evidence" value="ECO:0007669"/>
    <property type="project" value="UniProtKB-KW"/>
</dbReference>
<reference evidence="2 3" key="1">
    <citation type="submission" date="2017-05" db="EMBL/GenBank/DDBJ databases">
        <authorList>
            <person name="Varghese N."/>
            <person name="Submissions S."/>
        </authorList>
    </citation>
    <scope>NUCLEOTIDE SEQUENCE [LARGE SCALE GENOMIC DNA]</scope>
    <source>
        <strain evidence="2 3">DSM 27040</strain>
    </source>
</reference>
<dbReference type="OrthoDB" id="9798754at2"/>
<dbReference type="Pfam" id="PF04480">
    <property type="entry name" value="DUF559"/>
    <property type="match status" value="1"/>
</dbReference>
<keyword evidence="3" id="KW-1185">Reference proteome</keyword>
<dbReference type="AlphaFoldDB" id="A0A521AKY6"/>
<keyword evidence="2" id="KW-0255">Endonuclease</keyword>
<dbReference type="InterPro" id="IPR011335">
    <property type="entry name" value="Restrct_endonuc-II-like"/>
</dbReference>
<keyword evidence="2" id="KW-0540">Nuclease</keyword>
<organism evidence="2 3">
    <name type="scientific">Saccharicrinis carchari</name>
    <dbReference type="NCBI Taxonomy" id="1168039"/>
    <lineage>
        <taxon>Bacteria</taxon>
        <taxon>Pseudomonadati</taxon>
        <taxon>Bacteroidota</taxon>
        <taxon>Bacteroidia</taxon>
        <taxon>Marinilabiliales</taxon>
        <taxon>Marinilabiliaceae</taxon>
        <taxon>Saccharicrinis</taxon>
    </lineage>
</organism>
<evidence type="ECO:0000313" key="3">
    <source>
        <dbReference type="Proteomes" id="UP000319040"/>
    </source>
</evidence>
<feature type="domain" description="DUF559" evidence="1">
    <location>
        <begin position="19"/>
        <end position="122"/>
    </location>
</feature>
<dbReference type="CDD" id="cd01038">
    <property type="entry name" value="Endonuclease_DUF559"/>
    <property type="match status" value="1"/>
</dbReference>
<accession>A0A521AKY6</accession>
<dbReference type="InterPro" id="IPR047216">
    <property type="entry name" value="Endonuclease_DUF559_bact"/>
</dbReference>
<dbReference type="Gene3D" id="3.40.960.10">
    <property type="entry name" value="VSR Endonuclease"/>
    <property type="match status" value="1"/>
</dbReference>
<dbReference type="Proteomes" id="UP000319040">
    <property type="component" value="Unassembled WGS sequence"/>
</dbReference>
<protein>
    <submittedName>
        <fullName evidence="2">Very-short-patch-repair endonuclease</fullName>
    </submittedName>
</protein>
<dbReference type="InterPro" id="IPR007569">
    <property type="entry name" value="DUF559"/>
</dbReference>
<dbReference type="SUPFAM" id="SSF52980">
    <property type="entry name" value="Restriction endonuclease-like"/>
    <property type="match status" value="1"/>
</dbReference>
<keyword evidence="2" id="KW-0378">Hydrolase</keyword>
<evidence type="ECO:0000259" key="1">
    <source>
        <dbReference type="Pfam" id="PF04480"/>
    </source>
</evidence>
<gene>
    <name evidence="2" type="ORF">SAMN06265379_101224</name>
</gene>
<sequence>MPDSIERSMFYGAKPPIFEKAKILRSKLTGAEKLLWDKLRNKQLAGLRFKSQHPMDIFIADFYCHQLMLVIELDGGVHNTLEQQEYDKGRTAELEAFGIKVIRFTNRQVINDLDNVLDKIRRIAQIRLTELNKEMES</sequence>
<name>A0A521AKY6_SACCC</name>